<feature type="non-terminal residue" evidence="1">
    <location>
        <position position="53"/>
    </location>
</feature>
<dbReference type="EMBL" id="CAJVQC010172985">
    <property type="protein sequence ID" value="CAG8850854.1"/>
    <property type="molecule type" value="Genomic_DNA"/>
</dbReference>
<accession>A0ACA9SXF9</accession>
<protein>
    <submittedName>
        <fullName evidence="1">9404_t:CDS:1</fullName>
    </submittedName>
</protein>
<organism evidence="1 2">
    <name type="scientific">Racocetra persica</name>
    <dbReference type="NCBI Taxonomy" id="160502"/>
    <lineage>
        <taxon>Eukaryota</taxon>
        <taxon>Fungi</taxon>
        <taxon>Fungi incertae sedis</taxon>
        <taxon>Mucoromycota</taxon>
        <taxon>Glomeromycotina</taxon>
        <taxon>Glomeromycetes</taxon>
        <taxon>Diversisporales</taxon>
        <taxon>Gigasporaceae</taxon>
        <taxon>Racocetra</taxon>
    </lineage>
</organism>
<dbReference type="Proteomes" id="UP000789920">
    <property type="component" value="Unassembled WGS sequence"/>
</dbReference>
<evidence type="ECO:0000313" key="2">
    <source>
        <dbReference type="Proteomes" id="UP000789920"/>
    </source>
</evidence>
<keyword evidence="2" id="KW-1185">Reference proteome</keyword>
<name>A0ACA9SXF9_9GLOM</name>
<reference evidence="1" key="1">
    <citation type="submission" date="2021-06" db="EMBL/GenBank/DDBJ databases">
        <authorList>
            <person name="Kallberg Y."/>
            <person name="Tangrot J."/>
            <person name="Rosling A."/>
        </authorList>
    </citation>
    <scope>NUCLEOTIDE SEQUENCE</scope>
    <source>
        <strain evidence="1">MA461A</strain>
    </source>
</reference>
<gene>
    <name evidence="1" type="ORF">RPERSI_LOCUS36294</name>
</gene>
<feature type="non-terminal residue" evidence="1">
    <location>
        <position position="1"/>
    </location>
</feature>
<evidence type="ECO:0000313" key="1">
    <source>
        <dbReference type="EMBL" id="CAG8850854.1"/>
    </source>
</evidence>
<sequence length="53" mass="5951">YQYIHSVQDFSSDSYTGRFLLNEIIKVVEEIGLQKFGAVISNGATARQLTQTL</sequence>
<proteinExistence type="predicted"/>
<comment type="caution">
    <text evidence="1">The sequence shown here is derived from an EMBL/GenBank/DDBJ whole genome shotgun (WGS) entry which is preliminary data.</text>
</comment>